<dbReference type="RefSeq" id="WP_272435537.1">
    <property type="nucleotide sequence ID" value="NZ_JAMQKB010000002.1"/>
</dbReference>
<name>A0A9X3WQ69_9BACI</name>
<feature type="transmembrane region" description="Helical" evidence="1">
    <location>
        <begin position="49"/>
        <end position="67"/>
    </location>
</feature>
<evidence type="ECO:0000256" key="1">
    <source>
        <dbReference type="SAM" id="Phobius"/>
    </source>
</evidence>
<dbReference type="InterPro" id="IPR025424">
    <property type="entry name" value="YrhK_domain"/>
</dbReference>
<comment type="caution">
    <text evidence="3">The sequence shown here is derived from an EMBL/GenBank/DDBJ whole genome shotgun (WGS) entry which is preliminary data.</text>
</comment>
<dbReference type="AlphaFoldDB" id="A0A9X3WQ69"/>
<reference evidence="3" key="1">
    <citation type="submission" date="2022-06" db="EMBL/GenBank/DDBJ databases">
        <title>Aquibacillus sp. a new bacterium isolated from soil saline samples.</title>
        <authorList>
            <person name="Galisteo C."/>
            <person name="De La Haba R."/>
            <person name="Sanchez-Porro C."/>
            <person name="Ventosa A."/>
        </authorList>
    </citation>
    <scope>NUCLEOTIDE SEQUENCE</scope>
    <source>
        <strain evidence="3">3ASR75-11</strain>
    </source>
</reference>
<proteinExistence type="predicted"/>
<keyword evidence="1" id="KW-0812">Transmembrane</keyword>
<keyword evidence="1" id="KW-0472">Membrane</keyword>
<dbReference type="Proteomes" id="UP001145050">
    <property type="component" value="Unassembled WGS sequence"/>
</dbReference>
<keyword evidence="4" id="KW-1185">Reference proteome</keyword>
<evidence type="ECO:0000313" key="3">
    <source>
        <dbReference type="EMBL" id="MDC3423785.1"/>
    </source>
</evidence>
<feature type="domain" description="YrhK" evidence="2">
    <location>
        <begin position="17"/>
        <end position="73"/>
    </location>
</feature>
<feature type="transmembrane region" description="Helical" evidence="1">
    <location>
        <begin position="21"/>
        <end position="43"/>
    </location>
</feature>
<gene>
    <name evidence="3" type="ORF">NC797_04585</name>
</gene>
<evidence type="ECO:0000313" key="4">
    <source>
        <dbReference type="Proteomes" id="UP001145050"/>
    </source>
</evidence>
<dbReference type="Pfam" id="PF14145">
    <property type="entry name" value="YrhK"/>
    <property type="match status" value="1"/>
</dbReference>
<organism evidence="3 4">
    <name type="scientific">Terrihalobacillus insolitus</name>
    <dbReference type="NCBI Taxonomy" id="2950438"/>
    <lineage>
        <taxon>Bacteria</taxon>
        <taxon>Bacillati</taxon>
        <taxon>Bacillota</taxon>
        <taxon>Bacilli</taxon>
        <taxon>Bacillales</taxon>
        <taxon>Bacillaceae</taxon>
        <taxon>Terrihalobacillus</taxon>
    </lineage>
</organism>
<keyword evidence="1" id="KW-1133">Transmembrane helix</keyword>
<evidence type="ECO:0000259" key="2">
    <source>
        <dbReference type="Pfam" id="PF14145"/>
    </source>
</evidence>
<accession>A0A9X3WQ69</accession>
<sequence>MDQKQLHIGKYDIFFKKRYEIMYNINDFLIAILFLIGSIFFFYDSLQYYGIWLFVIGSIQLSIRPFIRIIHNIHFKKHIEKQQKNRRS</sequence>
<protein>
    <submittedName>
        <fullName evidence="3">YrhK family protein</fullName>
    </submittedName>
</protein>
<dbReference type="EMBL" id="JAMQKB010000002">
    <property type="protein sequence ID" value="MDC3423785.1"/>
    <property type="molecule type" value="Genomic_DNA"/>
</dbReference>